<evidence type="ECO:0000313" key="2">
    <source>
        <dbReference type="Proteomes" id="UP000327493"/>
    </source>
</evidence>
<accession>A0A5J5DF10</accession>
<name>A0A5J5DF10_9PERO</name>
<organism evidence="1 2">
    <name type="scientific">Etheostoma spectabile</name>
    <name type="common">orangethroat darter</name>
    <dbReference type="NCBI Taxonomy" id="54343"/>
    <lineage>
        <taxon>Eukaryota</taxon>
        <taxon>Metazoa</taxon>
        <taxon>Chordata</taxon>
        <taxon>Craniata</taxon>
        <taxon>Vertebrata</taxon>
        <taxon>Euteleostomi</taxon>
        <taxon>Actinopterygii</taxon>
        <taxon>Neopterygii</taxon>
        <taxon>Teleostei</taxon>
        <taxon>Neoteleostei</taxon>
        <taxon>Acanthomorphata</taxon>
        <taxon>Eupercaria</taxon>
        <taxon>Perciformes</taxon>
        <taxon>Percoidei</taxon>
        <taxon>Percidae</taxon>
        <taxon>Etheostomatinae</taxon>
        <taxon>Etheostoma</taxon>
    </lineage>
</organism>
<comment type="caution">
    <text evidence="1">The sequence shown here is derived from an EMBL/GenBank/DDBJ whole genome shotgun (WGS) entry which is preliminary data.</text>
</comment>
<evidence type="ECO:0000313" key="1">
    <source>
        <dbReference type="EMBL" id="KAA8591909.1"/>
    </source>
</evidence>
<protein>
    <submittedName>
        <fullName evidence="1">Uncharacterized protein</fullName>
    </submittedName>
</protein>
<proteinExistence type="predicted"/>
<dbReference type="EMBL" id="VOFY01000006">
    <property type="protein sequence ID" value="KAA8591909.1"/>
    <property type="molecule type" value="Genomic_DNA"/>
</dbReference>
<sequence length="89" mass="9880">MGVGLSHNESGREEAARHYQTAQLKLWRGVRGLSPAAAKKHLANPGRGRPEQLSHLRVREAAKKHLDADKDDENTGTKAHSYFLDDIVL</sequence>
<keyword evidence="2" id="KW-1185">Reference proteome</keyword>
<dbReference type="AlphaFoldDB" id="A0A5J5DF10"/>
<gene>
    <name evidence="1" type="ORF">FQN60_017283</name>
</gene>
<reference evidence="1 2" key="1">
    <citation type="submission" date="2019-08" db="EMBL/GenBank/DDBJ databases">
        <title>A chromosome-level genome assembly, high-density linkage maps, and genome scans reveal the genomic architecture of hybrid incompatibilities underlying speciation via character displacement in darters (Percidae: Etheostominae).</title>
        <authorList>
            <person name="Moran R.L."/>
            <person name="Catchen J.M."/>
            <person name="Fuller R.C."/>
        </authorList>
    </citation>
    <scope>NUCLEOTIDE SEQUENCE [LARGE SCALE GENOMIC DNA]</scope>
    <source>
        <strain evidence="1">EspeVRDwgs_2016</strain>
        <tissue evidence="1">Muscle</tissue>
    </source>
</reference>
<dbReference type="Proteomes" id="UP000327493">
    <property type="component" value="Chromosome 6"/>
</dbReference>